<evidence type="ECO:0000259" key="8">
    <source>
        <dbReference type="PROSITE" id="PS50950"/>
    </source>
</evidence>
<sequence length="484" mass="53957">MMENGKGDENKDQKKPKDRHNCCVPQCHNVISEGIHMHQVPKDEENRRKWAVAIKTGKNLSDKMTVCSKHFLSTDYIITTGTGKKRRLKPGVVPSQNLPIRSHDKVISSPLKRKREQRGERAKKRASRCSTAGDLPLSGDGADSSCNTDPEDNCGSATLDGDDLTSDVNMTSAYEIKMKDAGIQVNPEDSSVVSSIISSDRRLNSATGIHSVKLLNNLAIACDKIAPESSLKKFSLSTRDRIVLTMMKIKLNVSYSALAAIFDLSNSQTCANYFYDMVIVLSKVLNCMVFWPSKEDILKNMPKCFKNFKATRAILDAYEIPIEKPKCVKCRVRLYSQYKKNFTAKVMMVCAPSGLITLCAGAFGGRASDRVVTKFTGVYEKCDPSDALMVDKGFNIDDDCIAFLIKLIRPPFQRNKKYSKSESIQCAKIARARVHVERVIQRVREFGLLCGKIPWNICPYINELVVIASGLVNLSNPIMALDKY</sequence>
<accession>A0AAE1LEI4</accession>
<dbReference type="GO" id="GO:0008270">
    <property type="term" value="F:zinc ion binding"/>
    <property type="evidence" value="ECO:0007669"/>
    <property type="project" value="UniProtKB-KW"/>
</dbReference>
<evidence type="ECO:0000256" key="2">
    <source>
        <dbReference type="ARBA" id="ARBA00022723"/>
    </source>
</evidence>
<dbReference type="Pfam" id="PF13613">
    <property type="entry name" value="HTH_Tnp_4"/>
    <property type="match status" value="1"/>
</dbReference>
<dbReference type="Pfam" id="PF05485">
    <property type="entry name" value="THAP"/>
    <property type="match status" value="1"/>
</dbReference>
<dbReference type="Pfam" id="PF13359">
    <property type="entry name" value="DDE_Tnp_4"/>
    <property type="match status" value="1"/>
</dbReference>
<organism evidence="9 10">
    <name type="scientific">Frankliniella fusca</name>
    <dbReference type="NCBI Taxonomy" id="407009"/>
    <lineage>
        <taxon>Eukaryota</taxon>
        <taxon>Metazoa</taxon>
        <taxon>Ecdysozoa</taxon>
        <taxon>Arthropoda</taxon>
        <taxon>Hexapoda</taxon>
        <taxon>Insecta</taxon>
        <taxon>Pterygota</taxon>
        <taxon>Neoptera</taxon>
        <taxon>Paraneoptera</taxon>
        <taxon>Thysanoptera</taxon>
        <taxon>Terebrantia</taxon>
        <taxon>Thripoidea</taxon>
        <taxon>Thripidae</taxon>
        <taxon>Frankliniella</taxon>
    </lineage>
</organism>
<name>A0AAE1LEI4_9NEOP</name>
<keyword evidence="5 6" id="KW-0238">DNA-binding</keyword>
<dbReference type="PANTHER" id="PTHR23080">
    <property type="entry name" value="THAP DOMAIN PROTEIN"/>
    <property type="match status" value="1"/>
</dbReference>
<keyword evidence="2" id="KW-0479">Metal-binding</keyword>
<gene>
    <name evidence="9" type="ORF">KUF71_006291</name>
</gene>
<dbReference type="GO" id="GO:0003677">
    <property type="term" value="F:DNA binding"/>
    <property type="evidence" value="ECO:0007669"/>
    <property type="project" value="UniProtKB-UniRule"/>
</dbReference>
<proteinExistence type="predicted"/>
<feature type="compositionally biased region" description="Basic residues" evidence="7">
    <location>
        <begin position="111"/>
        <end position="127"/>
    </location>
</feature>
<dbReference type="InterPro" id="IPR038441">
    <property type="entry name" value="THAP_Znf_sf"/>
</dbReference>
<evidence type="ECO:0000313" key="10">
    <source>
        <dbReference type="Proteomes" id="UP001219518"/>
    </source>
</evidence>
<evidence type="ECO:0000313" key="9">
    <source>
        <dbReference type="EMBL" id="KAK3916520.1"/>
    </source>
</evidence>
<dbReference type="InterPro" id="IPR027805">
    <property type="entry name" value="Transposase_HTH_dom"/>
</dbReference>
<dbReference type="PANTHER" id="PTHR23080:SF141">
    <property type="entry name" value="TRANSPOSASE HELIX-TURN-HELIX DOMAIN-CONTAINING PROTEIN"/>
    <property type="match status" value="1"/>
</dbReference>
<dbReference type="PROSITE" id="PS50950">
    <property type="entry name" value="ZF_THAP"/>
    <property type="match status" value="1"/>
</dbReference>
<dbReference type="SMART" id="SM00692">
    <property type="entry name" value="DM3"/>
    <property type="match status" value="1"/>
</dbReference>
<dbReference type="SMART" id="SM00980">
    <property type="entry name" value="THAP"/>
    <property type="match status" value="1"/>
</dbReference>
<dbReference type="EMBL" id="JAHWGI010000537">
    <property type="protein sequence ID" value="KAK3916520.1"/>
    <property type="molecule type" value="Genomic_DNA"/>
</dbReference>
<dbReference type="InterPro" id="IPR006612">
    <property type="entry name" value="THAP_Znf"/>
</dbReference>
<evidence type="ECO:0000256" key="7">
    <source>
        <dbReference type="SAM" id="MobiDB-lite"/>
    </source>
</evidence>
<keyword evidence="10" id="KW-1185">Reference proteome</keyword>
<comment type="cofactor">
    <cofactor evidence="1">
        <name>a divalent metal cation</name>
        <dbReference type="ChEBI" id="CHEBI:60240"/>
    </cofactor>
</comment>
<comment type="caution">
    <text evidence="9">The sequence shown here is derived from an EMBL/GenBank/DDBJ whole genome shotgun (WGS) entry which is preliminary data.</text>
</comment>
<dbReference type="Gene3D" id="6.20.210.20">
    <property type="entry name" value="THAP domain"/>
    <property type="match status" value="1"/>
</dbReference>
<evidence type="ECO:0000256" key="1">
    <source>
        <dbReference type="ARBA" id="ARBA00001968"/>
    </source>
</evidence>
<evidence type="ECO:0000256" key="6">
    <source>
        <dbReference type="PROSITE-ProRule" id="PRU00309"/>
    </source>
</evidence>
<feature type="domain" description="THAP-type" evidence="8">
    <location>
        <begin position="15"/>
        <end position="97"/>
    </location>
</feature>
<reference evidence="9" key="2">
    <citation type="journal article" date="2023" name="BMC Genomics">
        <title>Pest status, molecular evolution, and epigenetic factors derived from the genome assembly of Frankliniella fusca, a thysanopteran phytovirus vector.</title>
        <authorList>
            <person name="Catto M.A."/>
            <person name="Labadie P.E."/>
            <person name="Jacobson A.L."/>
            <person name="Kennedy G.G."/>
            <person name="Srinivasan R."/>
            <person name="Hunt B.G."/>
        </authorList>
    </citation>
    <scope>NUCLEOTIDE SEQUENCE</scope>
    <source>
        <strain evidence="9">PL_HMW_Pooled</strain>
    </source>
</reference>
<feature type="region of interest" description="Disordered" evidence="7">
    <location>
        <begin position="105"/>
        <end position="161"/>
    </location>
</feature>
<dbReference type="Proteomes" id="UP001219518">
    <property type="component" value="Unassembled WGS sequence"/>
</dbReference>
<dbReference type="SUPFAM" id="SSF57716">
    <property type="entry name" value="Glucocorticoid receptor-like (DNA-binding domain)"/>
    <property type="match status" value="1"/>
</dbReference>
<evidence type="ECO:0000256" key="3">
    <source>
        <dbReference type="ARBA" id="ARBA00022771"/>
    </source>
</evidence>
<reference evidence="9" key="1">
    <citation type="submission" date="2021-07" db="EMBL/GenBank/DDBJ databases">
        <authorList>
            <person name="Catto M.A."/>
            <person name="Jacobson A."/>
            <person name="Kennedy G."/>
            <person name="Labadie P."/>
            <person name="Hunt B.G."/>
            <person name="Srinivasan R."/>
        </authorList>
    </citation>
    <scope>NUCLEOTIDE SEQUENCE</scope>
    <source>
        <strain evidence="9">PL_HMW_Pooled</strain>
        <tissue evidence="9">Head</tissue>
    </source>
</reference>
<keyword evidence="4" id="KW-0862">Zinc</keyword>
<evidence type="ECO:0000256" key="4">
    <source>
        <dbReference type="ARBA" id="ARBA00022833"/>
    </source>
</evidence>
<protein>
    <submittedName>
        <fullName evidence="9">DNA transposase</fullName>
    </submittedName>
</protein>
<feature type="region of interest" description="Disordered" evidence="7">
    <location>
        <begin position="1"/>
        <end position="20"/>
    </location>
</feature>
<keyword evidence="3 6" id="KW-0863">Zinc-finger</keyword>
<evidence type="ECO:0000256" key="5">
    <source>
        <dbReference type="ARBA" id="ARBA00023125"/>
    </source>
</evidence>
<dbReference type="AlphaFoldDB" id="A0AAE1LEI4"/>
<dbReference type="InterPro" id="IPR027806">
    <property type="entry name" value="HARBI1_dom"/>
</dbReference>